<dbReference type="SMART" id="SM00422">
    <property type="entry name" value="HTH_MERR"/>
    <property type="match status" value="1"/>
</dbReference>
<dbReference type="Pfam" id="PF13411">
    <property type="entry name" value="MerR_1"/>
    <property type="match status" value="1"/>
</dbReference>
<dbReference type="PANTHER" id="PTHR30204:SF90">
    <property type="entry name" value="HTH-TYPE TRANSCRIPTIONAL ACTIVATOR MTA"/>
    <property type="match status" value="1"/>
</dbReference>
<dbReference type="PANTHER" id="PTHR30204">
    <property type="entry name" value="REDOX-CYCLING DRUG-SENSING TRANSCRIPTIONAL ACTIVATOR SOXR"/>
    <property type="match status" value="1"/>
</dbReference>
<dbReference type="PROSITE" id="PS00552">
    <property type="entry name" value="HTH_MERR_1"/>
    <property type="match status" value="1"/>
</dbReference>
<dbReference type="GO" id="GO:0003677">
    <property type="term" value="F:DNA binding"/>
    <property type="evidence" value="ECO:0007669"/>
    <property type="project" value="UniProtKB-KW"/>
</dbReference>
<keyword evidence="1" id="KW-0805">Transcription regulation</keyword>
<dbReference type="PRINTS" id="PR00040">
    <property type="entry name" value="HTHMERR"/>
</dbReference>
<dbReference type="Gene3D" id="1.10.1660.10">
    <property type="match status" value="1"/>
</dbReference>
<dbReference type="InterPro" id="IPR000551">
    <property type="entry name" value="MerR-type_HTH_dom"/>
</dbReference>
<accession>A0A8H9GQL6</accession>
<gene>
    <name evidence="7" type="primary">tipA</name>
    <name evidence="7" type="ORF">GCM10008956_22150</name>
</gene>
<dbReference type="Gene3D" id="1.10.490.50">
    <property type="entry name" value="Antibiotic binding domain of TipA-like multidrug resistance regulators"/>
    <property type="match status" value="1"/>
</dbReference>
<evidence type="ECO:0000256" key="5">
    <source>
        <dbReference type="SAM" id="Coils"/>
    </source>
</evidence>
<comment type="caution">
    <text evidence="7">The sequence shown here is derived from an EMBL/GenBank/DDBJ whole genome shotgun (WGS) entry which is preliminary data.</text>
</comment>
<keyword evidence="5" id="KW-0175">Coiled coil</keyword>
<keyword evidence="4" id="KW-0804">Transcription</keyword>
<dbReference type="CDD" id="cd01106">
    <property type="entry name" value="HTH_TipAL-Mta"/>
    <property type="match status" value="1"/>
</dbReference>
<dbReference type="AlphaFoldDB" id="A0A8H9GQL6"/>
<organism evidence="7 8">
    <name type="scientific">Deinococcus arenae</name>
    <dbReference type="NCBI Taxonomy" id="1452751"/>
    <lineage>
        <taxon>Bacteria</taxon>
        <taxon>Thermotogati</taxon>
        <taxon>Deinococcota</taxon>
        <taxon>Deinococci</taxon>
        <taxon>Deinococcales</taxon>
        <taxon>Deinococcaceae</taxon>
        <taxon>Deinococcus</taxon>
    </lineage>
</organism>
<dbReference type="Pfam" id="PF07739">
    <property type="entry name" value="TipAS"/>
    <property type="match status" value="1"/>
</dbReference>
<evidence type="ECO:0000256" key="3">
    <source>
        <dbReference type="ARBA" id="ARBA00023159"/>
    </source>
</evidence>
<keyword evidence="2" id="KW-0238">DNA-binding</keyword>
<dbReference type="PROSITE" id="PS50937">
    <property type="entry name" value="HTH_MERR_2"/>
    <property type="match status" value="1"/>
</dbReference>
<name>A0A8H9GQL6_9DEIO</name>
<dbReference type="InterPro" id="IPR009061">
    <property type="entry name" value="DNA-bd_dom_put_sf"/>
</dbReference>
<evidence type="ECO:0000256" key="1">
    <source>
        <dbReference type="ARBA" id="ARBA00023015"/>
    </source>
</evidence>
<evidence type="ECO:0000259" key="6">
    <source>
        <dbReference type="PROSITE" id="PS50937"/>
    </source>
</evidence>
<proteinExistence type="predicted"/>
<reference evidence="8" key="1">
    <citation type="journal article" date="2019" name="Int. J. Syst. Evol. Microbiol.">
        <title>The Global Catalogue of Microorganisms (GCM) 10K type strain sequencing project: providing services to taxonomists for standard genome sequencing and annotation.</title>
        <authorList>
            <consortium name="The Broad Institute Genomics Platform"/>
            <consortium name="The Broad Institute Genome Sequencing Center for Infectious Disease"/>
            <person name="Wu L."/>
            <person name="Ma J."/>
        </authorList>
    </citation>
    <scope>NUCLEOTIDE SEQUENCE [LARGE SCALE GENOMIC DNA]</scope>
    <source>
        <strain evidence="8">JCM 31047</strain>
    </source>
</reference>
<sequence length="294" mass="32519">MPPVCHRVVCHLHSTLLHLTLTRREGLRCPSGGTTLEAKRWTVGEVAALTGVSVRTLHHYDEIGLLRPAERSGGNYRLYTPGDLARLRRVLTWRALGVPLSEVAGVLDAPPDLEREALRAHAARLRDDLRRAEHTLREVQARLDALNGRAEETIMNNEDVKAAFDGFDPAQYEAEARERWGDTDAYRQSAARTARYGAEDWARVRAEMDGLTAEYVALMEAGVPATDGRALAVAARHRAHISGAYYEASPAMMRGLAQMWVADERFTRNIDRARPGLAAYQSAAVTAWADAQGD</sequence>
<dbReference type="InterPro" id="IPR036244">
    <property type="entry name" value="TipA-like_antibiotic-bd"/>
</dbReference>
<evidence type="ECO:0000256" key="2">
    <source>
        <dbReference type="ARBA" id="ARBA00023125"/>
    </source>
</evidence>
<dbReference type="SUPFAM" id="SSF46955">
    <property type="entry name" value="Putative DNA-binding domain"/>
    <property type="match status" value="1"/>
</dbReference>
<evidence type="ECO:0000313" key="8">
    <source>
        <dbReference type="Proteomes" id="UP000600547"/>
    </source>
</evidence>
<feature type="coiled-coil region" evidence="5">
    <location>
        <begin position="115"/>
        <end position="156"/>
    </location>
</feature>
<evidence type="ECO:0000256" key="4">
    <source>
        <dbReference type="ARBA" id="ARBA00023163"/>
    </source>
</evidence>
<evidence type="ECO:0000313" key="7">
    <source>
        <dbReference type="EMBL" id="GGM45478.1"/>
    </source>
</evidence>
<keyword evidence="3" id="KW-0010">Activator</keyword>
<dbReference type="GO" id="GO:0003700">
    <property type="term" value="F:DNA-binding transcription factor activity"/>
    <property type="evidence" value="ECO:0007669"/>
    <property type="project" value="InterPro"/>
</dbReference>
<protein>
    <submittedName>
        <fullName evidence="7">HTH-type transcriptional activator TipA</fullName>
    </submittedName>
</protein>
<dbReference type="InterPro" id="IPR047057">
    <property type="entry name" value="MerR_fam"/>
</dbReference>
<dbReference type="InterPro" id="IPR012925">
    <property type="entry name" value="TipAS_dom"/>
</dbReference>
<dbReference type="Proteomes" id="UP000600547">
    <property type="component" value="Unassembled WGS sequence"/>
</dbReference>
<dbReference type="SUPFAM" id="SSF89082">
    <property type="entry name" value="Antibiotic binding domain of TipA-like multidrug resistance regulators"/>
    <property type="match status" value="1"/>
</dbReference>
<keyword evidence="8" id="KW-1185">Reference proteome</keyword>
<dbReference type="EMBL" id="BMQG01000006">
    <property type="protein sequence ID" value="GGM45478.1"/>
    <property type="molecule type" value="Genomic_DNA"/>
</dbReference>
<feature type="domain" description="HTH merR-type" evidence="6">
    <location>
        <begin position="40"/>
        <end position="109"/>
    </location>
</feature>
<dbReference type="RefSeq" id="WP_110829334.1">
    <property type="nucleotide sequence ID" value="NZ_BMQG01000006.1"/>
</dbReference>